<dbReference type="STRING" id="1396821.SAMN05444515_10480"/>
<dbReference type="EMBL" id="FOAA01000004">
    <property type="protein sequence ID" value="SEK69345.1"/>
    <property type="molecule type" value="Genomic_DNA"/>
</dbReference>
<dbReference type="AlphaFoldDB" id="A0A1H7J836"/>
<evidence type="ECO:0000256" key="6">
    <source>
        <dbReference type="ARBA" id="ARBA00023136"/>
    </source>
</evidence>
<keyword evidence="9" id="KW-1185">Reference proteome</keyword>
<evidence type="ECO:0000256" key="1">
    <source>
        <dbReference type="ARBA" id="ARBA00004651"/>
    </source>
</evidence>
<organism evidence="8 9">
    <name type="scientific">Ectothiorhodospira marina</name>
    <dbReference type="NCBI Taxonomy" id="1396821"/>
    <lineage>
        <taxon>Bacteria</taxon>
        <taxon>Pseudomonadati</taxon>
        <taxon>Pseudomonadota</taxon>
        <taxon>Gammaproteobacteria</taxon>
        <taxon>Chromatiales</taxon>
        <taxon>Ectothiorhodospiraceae</taxon>
        <taxon>Ectothiorhodospira</taxon>
    </lineage>
</organism>
<gene>
    <name evidence="8" type="ORF">SAMN05444515_10480</name>
</gene>
<accession>A0A1H7J836</accession>
<keyword evidence="5 7" id="KW-1133">Transmembrane helix</keyword>
<proteinExistence type="inferred from homology"/>
<evidence type="ECO:0000313" key="9">
    <source>
        <dbReference type="Proteomes" id="UP000199256"/>
    </source>
</evidence>
<dbReference type="Pfam" id="PF07681">
    <property type="entry name" value="DoxX"/>
    <property type="match status" value="1"/>
</dbReference>
<dbReference type="InterPro" id="IPR032808">
    <property type="entry name" value="DoxX"/>
</dbReference>
<dbReference type="GO" id="GO:0005886">
    <property type="term" value="C:plasma membrane"/>
    <property type="evidence" value="ECO:0007669"/>
    <property type="project" value="UniProtKB-SubCell"/>
</dbReference>
<evidence type="ECO:0000256" key="3">
    <source>
        <dbReference type="ARBA" id="ARBA00022475"/>
    </source>
</evidence>
<keyword evidence="3" id="KW-1003">Cell membrane</keyword>
<dbReference type="RefSeq" id="WP_090251805.1">
    <property type="nucleotide sequence ID" value="NZ_FOAA01000004.1"/>
</dbReference>
<comment type="similarity">
    <text evidence="2">Belongs to the DoxX family.</text>
</comment>
<keyword evidence="6 7" id="KW-0472">Membrane</keyword>
<evidence type="ECO:0000256" key="2">
    <source>
        <dbReference type="ARBA" id="ARBA00006679"/>
    </source>
</evidence>
<evidence type="ECO:0000256" key="5">
    <source>
        <dbReference type="ARBA" id="ARBA00022989"/>
    </source>
</evidence>
<feature type="transmembrane region" description="Helical" evidence="7">
    <location>
        <begin position="122"/>
        <end position="141"/>
    </location>
</feature>
<feature type="transmembrane region" description="Helical" evidence="7">
    <location>
        <begin position="78"/>
        <end position="102"/>
    </location>
</feature>
<dbReference type="Proteomes" id="UP000199256">
    <property type="component" value="Unassembled WGS sequence"/>
</dbReference>
<evidence type="ECO:0000313" key="8">
    <source>
        <dbReference type="EMBL" id="SEK69345.1"/>
    </source>
</evidence>
<keyword evidence="4 7" id="KW-0812">Transmembrane</keyword>
<dbReference type="InterPro" id="IPR051907">
    <property type="entry name" value="DoxX-like_oxidoreductase"/>
</dbReference>
<dbReference type="OrthoDB" id="5398343at2"/>
<name>A0A1H7J836_9GAMM</name>
<sequence length="150" mass="15391">MQLNLNELLFGGQTPTSMATDAGMTVLRVSAGLMMAFGHGLGKLPPSPGFVGMVEGLGFHSPELFAWMAGLAEGMGGLLLAAGLLTRASAVAILGSMLVAAFMAHGGDPLFATGGPSKELALLYAAVMVPFLIAGSGRYGVDSMFRRQDD</sequence>
<reference evidence="9" key="1">
    <citation type="submission" date="2016-10" db="EMBL/GenBank/DDBJ databases">
        <authorList>
            <person name="Varghese N."/>
            <person name="Submissions S."/>
        </authorList>
    </citation>
    <scope>NUCLEOTIDE SEQUENCE [LARGE SCALE GENOMIC DNA]</scope>
    <source>
        <strain evidence="9">DSM 241</strain>
    </source>
</reference>
<protein>
    <submittedName>
        <fullName evidence="8">Putative oxidoreductase</fullName>
    </submittedName>
</protein>
<dbReference type="PANTHER" id="PTHR33452">
    <property type="entry name" value="OXIDOREDUCTASE CATD-RELATED"/>
    <property type="match status" value="1"/>
</dbReference>
<dbReference type="PANTHER" id="PTHR33452:SF1">
    <property type="entry name" value="INNER MEMBRANE PROTEIN YPHA-RELATED"/>
    <property type="match status" value="1"/>
</dbReference>
<evidence type="ECO:0000256" key="4">
    <source>
        <dbReference type="ARBA" id="ARBA00022692"/>
    </source>
</evidence>
<evidence type="ECO:0000256" key="7">
    <source>
        <dbReference type="SAM" id="Phobius"/>
    </source>
</evidence>
<comment type="subcellular location">
    <subcellularLocation>
        <location evidence="1">Cell membrane</location>
        <topology evidence="1">Multi-pass membrane protein</topology>
    </subcellularLocation>
</comment>